<dbReference type="PANTHER" id="PTHR42836">
    <property type="entry name" value="7-CARBOXY-7-DEAZAGUANINE SYNTHASE"/>
    <property type="match status" value="1"/>
</dbReference>
<comment type="similarity">
    <text evidence="8">Belongs to the radical SAM superfamily. 7-carboxy-7-deazaguanine synthase family.</text>
</comment>
<keyword evidence="6 8" id="KW-0411">Iron-sulfur</keyword>
<comment type="cofactor">
    <cofactor evidence="8">
        <name>S-adenosyl-L-methionine</name>
        <dbReference type="ChEBI" id="CHEBI:59789"/>
    </cofactor>
    <text evidence="8">Binds 1 S-adenosyl-L-methionine per subunit.</text>
</comment>
<accession>A0A9W6GNU8</accession>
<evidence type="ECO:0000256" key="1">
    <source>
        <dbReference type="ARBA" id="ARBA00022485"/>
    </source>
</evidence>
<dbReference type="NCBIfam" id="TIGR03963">
    <property type="entry name" value="rSAM_QueE_Clost"/>
    <property type="match status" value="1"/>
</dbReference>
<evidence type="ECO:0000256" key="8">
    <source>
        <dbReference type="HAMAP-Rule" id="MF_00917"/>
    </source>
</evidence>
<dbReference type="GO" id="GO:0000287">
    <property type="term" value="F:magnesium ion binding"/>
    <property type="evidence" value="ECO:0007669"/>
    <property type="project" value="UniProtKB-UniRule"/>
</dbReference>
<keyword evidence="4 8" id="KW-0460">Magnesium</keyword>
<dbReference type="SFLD" id="SFLDS00029">
    <property type="entry name" value="Radical_SAM"/>
    <property type="match status" value="1"/>
</dbReference>
<comment type="caution">
    <text evidence="8">Lacks conserved residue(s) required for the propagation of feature annotation.</text>
</comment>
<keyword evidence="5 8" id="KW-0408">Iron</keyword>
<feature type="binding site" evidence="8">
    <location>
        <position position="31"/>
    </location>
    <ligand>
        <name>[4Fe-4S] cluster</name>
        <dbReference type="ChEBI" id="CHEBI:49883"/>
        <note>4Fe-4S-S-AdoMet</note>
    </ligand>
</feature>
<comment type="pathway">
    <text evidence="8">Purine metabolism; 7-cyano-7-deazaguanine biosynthesis.</text>
</comment>
<comment type="catalytic activity">
    <reaction evidence="8">
        <text>6-carboxy-5,6,7,8-tetrahydropterin + H(+) = 7-carboxy-7-carbaguanine + NH4(+)</text>
        <dbReference type="Rhea" id="RHEA:27974"/>
        <dbReference type="ChEBI" id="CHEBI:15378"/>
        <dbReference type="ChEBI" id="CHEBI:28938"/>
        <dbReference type="ChEBI" id="CHEBI:61032"/>
        <dbReference type="ChEBI" id="CHEBI:61036"/>
        <dbReference type="EC" id="4.3.99.3"/>
    </reaction>
</comment>
<comment type="cofactor">
    <cofactor evidence="8">
        <name>[4Fe-4S] cluster</name>
        <dbReference type="ChEBI" id="CHEBI:49883"/>
    </cofactor>
    <text evidence="8">Binds 1 [4Fe-4S] cluster. The cluster is coordinated with 3 cysteines and an exchangeable S-adenosyl-L-methionine.</text>
</comment>
<dbReference type="PIRSF" id="PIRSF000370">
    <property type="entry name" value="QueE"/>
    <property type="match status" value="1"/>
</dbReference>
<feature type="binding site" evidence="8">
    <location>
        <position position="27"/>
    </location>
    <ligand>
        <name>substrate</name>
    </ligand>
</feature>
<dbReference type="PANTHER" id="PTHR42836:SF1">
    <property type="entry name" value="7-CARBOXY-7-DEAZAGUANINE SYNTHASE"/>
    <property type="match status" value="1"/>
</dbReference>
<sequence>MNYKVVEKFVSINGEGQRSGELAVFIRLAGCNLRCSYCDTMWANEEDVKFTPMSKEEVYDYIISTGVKNITLTGGEPLMAEEISELIDYITRDESLFLEIETNGSIDISPFRRKSVDNLSFTMDYKGGTSKMEKHMLLSNFEVLSPADTVKYVVGSREDLIKARDLIEEYKLVERCKVYFSSVYKEIELDEIVEFMKEFNLNGVRLQLQMHKFIWDSEERGV</sequence>
<evidence type="ECO:0000256" key="6">
    <source>
        <dbReference type="ARBA" id="ARBA00023014"/>
    </source>
</evidence>
<gene>
    <name evidence="8 10" type="primary">queE</name>
    <name evidence="10" type="ORF">PM10SUCC1_27200</name>
</gene>
<dbReference type="SUPFAM" id="SSF102114">
    <property type="entry name" value="Radical SAM enzymes"/>
    <property type="match status" value="1"/>
</dbReference>
<evidence type="ECO:0000256" key="4">
    <source>
        <dbReference type="ARBA" id="ARBA00022842"/>
    </source>
</evidence>
<feature type="binding site" evidence="8">
    <location>
        <position position="73"/>
    </location>
    <ligand>
        <name>substrate</name>
    </ligand>
</feature>
<dbReference type="SFLD" id="SFLDG01067">
    <property type="entry name" value="SPASM/twitch_domain_containing"/>
    <property type="match status" value="1"/>
</dbReference>
<evidence type="ECO:0000256" key="3">
    <source>
        <dbReference type="ARBA" id="ARBA00022723"/>
    </source>
</evidence>
<feature type="binding site" evidence="8">
    <location>
        <begin position="37"/>
        <end position="39"/>
    </location>
    <ligand>
        <name>S-adenosyl-L-methionine</name>
        <dbReference type="ChEBI" id="CHEBI:59789"/>
    </ligand>
</feature>
<feature type="domain" description="Radical SAM core" evidence="9">
    <location>
        <begin position="18"/>
        <end position="217"/>
    </location>
</feature>
<dbReference type="GO" id="GO:0016840">
    <property type="term" value="F:carbon-nitrogen lyase activity"/>
    <property type="evidence" value="ECO:0007669"/>
    <property type="project" value="UniProtKB-UniRule"/>
</dbReference>
<feature type="binding site" evidence="8">
    <location>
        <begin position="12"/>
        <end position="14"/>
    </location>
    <ligand>
        <name>substrate</name>
    </ligand>
</feature>
<evidence type="ECO:0000259" key="9">
    <source>
        <dbReference type="PROSITE" id="PS51918"/>
    </source>
</evidence>
<keyword evidence="1 8" id="KW-0004">4Fe-4S</keyword>
<dbReference type="GO" id="GO:0008616">
    <property type="term" value="P:tRNA queuosine(34) biosynthetic process"/>
    <property type="evidence" value="ECO:0007669"/>
    <property type="project" value="UniProtKB-UniRule"/>
</dbReference>
<dbReference type="Pfam" id="PF04055">
    <property type="entry name" value="Radical_SAM"/>
    <property type="match status" value="1"/>
</dbReference>
<evidence type="ECO:0000256" key="2">
    <source>
        <dbReference type="ARBA" id="ARBA00022691"/>
    </source>
</evidence>
<organism evidence="10 11">
    <name type="scientific">Propionigenium maris DSM 9537</name>
    <dbReference type="NCBI Taxonomy" id="1123000"/>
    <lineage>
        <taxon>Bacteria</taxon>
        <taxon>Fusobacteriati</taxon>
        <taxon>Fusobacteriota</taxon>
        <taxon>Fusobacteriia</taxon>
        <taxon>Fusobacteriales</taxon>
        <taxon>Fusobacteriaceae</taxon>
        <taxon>Propionigenium</taxon>
    </lineage>
</organism>
<feature type="binding site" evidence="8">
    <location>
        <position position="35"/>
    </location>
    <ligand>
        <name>[4Fe-4S] cluster</name>
        <dbReference type="ChEBI" id="CHEBI:49883"/>
        <note>4Fe-4S-S-AdoMet</note>
    </ligand>
</feature>
<dbReference type="GO" id="GO:1904047">
    <property type="term" value="F:S-adenosyl-L-methionine binding"/>
    <property type="evidence" value="ECO:0007669"/>
    <property type="project" value="UniProtKB-UniRule"/>
</dbReference>
<dbReference type="GO" id="GO:0051539">
    <property type="term" value="F:4 iron, 4 sulfur cluster binding"/>
    <property type="evidence" value="ECO:0007669"/>
    <property type="project" value="UniProtKB-UniRule"/>
</dbReference>
<dbReference type="InterPro" id="IPR058240">
    <property type="entry name" value="rSAM_sf"/>
</dbReference>
<comment type="caution">
    <text evidence="10">The sequence shown here is derived from an EMBL/GenBank/DDBJ whole genome shotgun (WGS) entry which is preliminary data.</text>
</comment>
<dbReference type="InterPro" id="IPR024924">
    <property type="entry name" value="7-CO-7-deazaguanine_synth-like"/>
</dbReference>
<evidence type="ECO:0000313" key="11">
    <source>
        <dbReference type="Proteomes" id="UP001144471"/>
    </source>
</evidence>
<feature type="binding site" evidence="8">
    <location>
        <position position="75"/>
    </location>
    <ligand>
        <name>S-adenosyl-L-methionine</name>
        <dbReference type="ChEBI" id="CHEBI:59789"/>
    </ligand>
</feature>
<dbReference type="EC" id="4.3.99.3" evidence="8"/>
<keyword evidence="8" id="KW-0671">Queuosine biosynthesis</keyword>
<reference evidence="10" key="1">
    <citation type="submission" date="2022-12" db="EMBL/GenBank/DDBJ databases">
        <title>Reference genome sequencing for broad-spectrum identification of bacterial and archaeal isolates by mass spectrometry.</title>
        <authorList>
            <person name="Sekiguchi Y."/>
            <person name="Tourlousse D.M."/>
        </authorList>
    </citation>
    <scope>NUCLEOTIDE SEQUENCE</scope>
    <source>
        <strain evidence="10">10succ1</strain>
    </source>
</reference>
<dbReference type="RefSeq" id="WP_281836705.1">
    <property type="nucleotide sequence ID" value="NZ_BSDY01000014.1"/>
</dbReference>
<feature type="binding site" evidence="8">
    <location>
        <position position="38"/>
    </location>
    <ligand>
        <name>[4Fe-4S] cluster</name>
        <dbReference type="ChEBI" id="CHEBI:49883"/>
        <note>4Fe-4S-S-AdoMet</note>
    </ligand>
</feature>
<keyword evidence="11" id="KW-1185">Reference proteome</keyword>
<dbReference type="EMBL" id="BSDY01000014">
    <property type="protein sequence ID" value="GLI57206.1"/>
    <property type="molecule type" value="Genomic_DNA"/>
</dbReference>
<dbReference type="Proteomes" id="UP001144471">
    <property type="component" value="Unassembled WGS sequence"/>
</dbReference>
<dbReference type="Gene3D" id="3.20.20.70">
    <property type="entry name" value="Aldolase class I"/>
    <property type="match status" value="1"/>
</dbReference>
<name>A0A9W6GNU8_9FUSO</name>
<comment type="function">
    <text evidence="8">Catalyzes the complex heterocyclic radical-mediated conversion of 6-carboxy-5,6,7,8-tetrahydropterin (CPH4) to 7-carboxy-7-deazaguanine (CDG), a step common to the biosynthetic pathways of all 7-deazapurine-containing compounds.</text>
</comment>
<comment type="subunit">
    <text evidence="8">Homodimer.</text>
</comment>
<dbReference type="InterPro" id="IPR007197">
    <property type="entry name" value="rSAM"/>
</dbReference>
<dbReference type="AlphaFoldDB" id="A0A9W6GNU8"/>
<proteinExistence type="inferred from homology"/>
<feature type="binding site" evidence="8">
    <location>
        <position position="40"/>
    </location>
    <ligand>
        <name>Mg(2+)</name>
        <dbReference type="ChEBI" id="CHEBI:18420"/>
    </ligand>
</feature>
<dbReference type="InterPro" id="IPR023868">
    <property type="entry name" value="7-CO-7-deazaGua_synth_put_Clo"/>
</dbReference>
<dbReference type="PROSITE" id="PS51918">
    <property type="entry name" value="RADICAL_SAM"/>
    <property type="match status" value="1"/>
</dbReference>
<keyword evidence="3 8" id="KW-0479">Metal-binding</keyword>
<dbReference type="CDD" id="cd01335">
    <property type="entry name" value="Radical_SAM"/>
    <property type="match status" value="1"/>
</dbReference>
<dbReference type="InterPro" id="IPR013785">
    <property type="entry name" value="Aldolase_TIM"/>
</dbReference>
<comment type="cofactor">
    <cofactor evidence="8">
        <name>Mg(2+)</name>
        <dbReference type="ChEBI" id="CHEBI:18420"/>
    </cofactor>
</comment>
<dbReference type="HAMAP" id="MF_00917">
    <property type="entry name" value="QueE"/>
    <property type="match status" value="1"/>
</dbReference>
<evidence type="ECO:0000313" key="10">
    <source>
        <dbReference type="EMBL" id="GLI57206.1"/>
    </source>
</evidence>
<evidence type="ECO:0000256" key="5">
    <source>
        <dbReference type="ARBA" id="ARBA00023004"/>
    </source>
</evidence>
<protein>
    <recommendedName>
        <fullName evidence="8">7-carboxy-7-deazaguanine synthase</fullName>
        <shortName evidence="8">CDG synthase</shortName>
        <ecNumber evidence="8">4.3.99.3</ecNumber>
    </recommendedName>
    <alternativeName>
        <fullName evidence="8">Queuosine biosynthesis protein QueE</fullName>
    </alternativeName>
</protein>
<evidence type="ECO:0000256" key="7">
    <source>
        <dbReference type="ARBA" id="ARBA00023239"/>
    </source>
</evidence>
<keyword evidence="2 8" id="KW-0949">S-adenosyl-L-methionine</keyword>
<keyword evidence="7 8" id="KW-0456">Lyase</keyword>